<dbReference type="PRINTS" id="PR00142">
    <property type="entry name" value="RECA"/>
</dbReference>
<evidence type="ECO:0000259" key="8">
    <source>
        <dbReference type="PROSITE" id="PS50162"/>
    </source>
</evidence>
<comment type="similarity">
    <text evidence="1">Belongs to the RecA family.</text>
</comment>
<feature type="domain" description="RecA family profile 1" evidence="8">
    <location>
        <begin position="110"/>
        <end position="278"/>
    </location>
</feature>
<evidence type="ECO:0000256" key="7">
    <source>
        <dbReference type="SAM" id="MobiDB-lite"/>
    </source>
</evidence>
<keyword evidence="3" id="KW-0547">Nucleotide-binding</keyword>
<feature type="region of interest" description="Disordered" evidence="7">
    <location>
        <begin position="1"/>
        <end position="33"/>
    </location>
</feature>
<dbReference type="GO" id="GO:0140664">
    <property type="term" value="F:ATP-dependent DNA damage sensor activity"/>
    <property type="evidence" value="ECO:0007669"/>
    <property type="project" value="InterPro"/>
</dbReference>
<gene>
    <name evidence="9" type="ORF">BWY04_01026</name>
</gene>
<dbReference type="GO" id="GO:0006310">
    <property type="term" value="P:DNA recombination"/>
    <property type="evidence" value="ECO:0007669"/>
    <property type="project" value="UniProtKB-KW"/>
</dbReference>
<keyword evidence="4" id="KW-0067">ATP-binding</keyword>
<evidence type="ECO:0000256" key="5">
    <source>
        <dbReference type="ARBA" id="ARBA00023172"/>
    </source>
</evidence>
<organism evidence="9">
    <name type="scientific">candidate division CPR1 bacterium ADurb.Bin160</name>
    <dbReference type="NCBI Taxonomy" id="1852826"/>
    <lineage>
        <taxon>Bacteria</taxon>
        <taxon>candidate division CPR1</taxon>
    </lineage>
</organism>
<evidence type="ECO:0000256" key="4">
    <source>
        <dbReference type="ARBA" id="ARBA00022840"/>
    </source>
</evidence>
<dbReference type="Pfam" id="PF00154">
    <property type="entry name" value="RecA_N"/>
    <property type="match status" value="1"/>
</dbReference>
<dbReference type="GO" id="GO:0006281">
    <property type="term" value="P:DNA repair"/>
    <property type="evidence" value="ECO:0007669"/>
    <property type="project" value="InterPro"/>
</dbReference>
<dbReference type="InterPro" id="IPR020588">
    <property type="entry name" value="RecA_ATP-bd"/>
</dbReference>
<dbReference type="InterPro" id="IPR027417">
    <property type="entry name" value="P-loop_NTPase"/>
</dbReference>
<protein>
    <recommendedName>
        <fullName evidence="2">Protein RecA</fullName>
    </recommendedName>
</protein>
<dbReference type="PANTHER" id="PTHR45900:SF1">
    <property type="entry name" value="MITOCHONDRIAL DNA REPAIR PROTEIN RECA HOMOLOG-RELATED"/>
    <property type="match status" value="1"/>
</dbReference>
<dbReference type="GO" id="GO:0003697">
    <property type="term" value="F:single-stranded DNA binding"/>
    <property type="evidence" value="ECO:0007669"/>
    <property type="project" value="InterPro"/>
</dbReference>
<comment type="caution">
    <text evidence="9">The sequence shown here is derived from an EMBL/GenBank/DDBJ whole genome shotgun (WGS) entry which is preliminary data.</text>
</comment>
<keyword evidence="5" id="KW-0233">DNA recombination</keyword>
<evidence type="ECO:0000256" key="3">
    <source>
        <dbReference type="ARBA" id="ARBA00022741"/>
    </source>
</evidence>
<dbReference type="PROSITE" id="PS50162">
    <property type="entry name" value="RECA_2"/>
    <property type="match status" value="1"/>
</dbReference>
<dbReference type="InterPro" id="IPR049428">
    <property type="entry name" value="RecA-like_N"/>
</dbReference>
<proteinExistence type="inferred from homology"/>
<evidence type="ECO:0000256" key="2">
    <source>
        <dbReference type="ARBA" id="ARBA00015553"/>
    </source>
</evidence>
<feature type="compositionally biased region" description="Acidic residues" evidence="7">
    <location>
        <begin position="23"/>
        <end position="33"/>
    </location>
</feature>
<name>A0A1V5ZLK4_9BACT</name>
<accession>A0A1V5ZLK4</accession>
<dbReference type="Proteomes" id="UP000485621">
    <property type="component" value="Unassembled WGS sequence"/>
</dbReference>
<dbReference type="PANTHER" id="PTHR45900">
    <property type="entry name" value="RECA"/>
    <property type="match status" value="1"/>
</dbReference>
<dbReference type="Gene3D" id="3.40.50.300">
    <property type="entry name" value="P-loop containing nucleotide triphosphate hydrolases"/>
    <property type="match status" value="1"/>
</dbReference>
<evidence type="ECO:0000256" key="1">
    <source>
        <dbReference type="ARBA" id="ARBA00009391"/>
    </source>
</evidence>
<feature type="coiled-coil region" evidence="6">
    <location>
        <begin position="65"/>
        <end position="93"/>
    </location>
</feature>
<reference evidence="9" key="1">
    <citation type="submission" date="2017-02" db="EMBL/GenBank/DDBJ databases">
        <title>Delving into the versatile metabolic prowess of the omnipresent phylum Bacteroidetes.</title>
        <authorList>
            <person name="Nobu M.K."/>
            <person name="Mei R."/>
            <person name="Narihiro T."/>
            <person name="Kuroda K."/>
            <person name="Liu W.-T."/>
        </authorList>
    </citation>
    <scope>NUCLEOTIDE SEQUENCE</scope>
    <source>
        <strain evidence="9">ADurb.Bin160</strain>
    </source>
</reference>
<dbReference type="EMBL" id="MWDB01000023">
    <property type="protein sequence ID" value="OQB41140.1"/>
    <property type="molecule type" value="Genomic_DNA"/>
</dbReference>
<sequence>MIEEFPNLNDDPKEENEKLPNNEEVENFSDNSEEYNSDIIEFDYEELSKTVSEIASVGDNDDVFKEIEENQKKRKKKNTKEEIEEETKSLYAEFNEFLETKLDIKSEAEQKILIPTKLDLLDAILGGGFSAGTMAIITGSPGSFKSTLLAQVIASAQAIYAEKLLAAYMDSEEACSMTRLANLGVRNPTIKPKVNITVEKVFKLIEGMCRFKEYKKIKDIPSIVVWDSIANTLSEKEFEAEDINTVIGYKAKLLSTLIPKYIQKCSEYGICFLAVNQLRDRMSMGRFAPRADLKFMSNSKDMPGGTSLKFNAFHLLEMNLKSVTEVEKFGIAGVIVEVKCVKNKLFPPNVKIELVGDFVRGFSNFWSNYHFLNETKRLQSGAWNYLKNLPDKKFRTVNAPELYSTDPVFKDAFDELVKEAIKTDIIEKYNPPVM</sequence>
<dbReference type="SUPFAM" id="SSF52540">
    <property type="entry name" value="P-loop containing nucleoside triphosphate hydrolases"/>
    <property type="match status" value="1"/>
</dbReference>
<dbReference type="InterPro" id="IPR013765">
    <property type="entry name" value="DNA_recomb/repair_RecA"/>
</dbReference>
<evidence type="ECO:0000313" key="9">
    <source>
        <dbReference type="EMBL" id="OQB41140.1"/>
    </source>
</evidence>
<evidence type="ECO:0000256" key="6">
    <source>
        <dbReference type="SAM" id="Coils"/>
    </source>
</evidence>
<dbReference type="AlphaFoldDB" id="A0A1V5ZLK4"/>
<dbReference type="GO" id="GO:0005524">
    <property type="term" value="F:ATP binding"/>
    <property type="evidence" value="ECO:0007669"/>
    <property type="project" value="UniProtKB-KW"/>
</dbReference>
<keyword evidence="6" id="KW-0175">Coiled coil</keyword>